<dbReference type="AlphaFoldDB" id="A0A067CZ90"/>
<dbReference type="OMA" id="SHEFFYE"/>
<dbReference type="InterPro" id="IPR002483">
    <property type="entry name" value="PWI_dom"/>
</dbReference>
<protein>
    <recommendedName>
        <fullName evidence="2">PWI domain-containing protein</fullName>
    </recommendedName>
</protein>
<dbReference type="EMBL" id="KK583190">
    <property type="protein sequence ID" value="KDO34580.1"/>
    <property type="molecule type" value="Genomic_DNA"/>
</dbReference>
<proteinExistence type="predicted"/>
<keyword evidence="4" id="KW-1185">Reference proteome</keyword>
<feature type="domain" description="PWI" evidence="2">
    <location>
        <begin position="206"/>
        <end position="269"/>
    </location>
</feature>
<dbReference type="RefSeq" id="XP_012194257.1">
    <property type="nucleotide sequence ID" value="XM_012338867.1"/>
</dbReference>
<dbReference type="STRING" id="695850.A0A067CZ90"/>
<evidence type="ECO:0000313" key="4">
    <source>
        <dbReference type="Proteomes" id="UP000030745"/>
    </source>
</evidence>
<evidence type="ECO:0000256" key="1">
    <source>
        <dbReference type="SAM" id="MobiDB-lite"/>
    </source>
</evidence>
<dbReference type="OrthoDB" id="69229at2759"/>
<feature type="compositionally biased region" description="Basic and acidic residues" evidence="1">
    <location>
        <begin position="389"/>
        <end position="398"/>
    </location>
</feature>
<dbReference type="GeneID" id="24123278"/>
<dbReference type="VEuPathDB" id="FungiDB:SPRG_00643"/>
<dbReference type="Proteomes" id="UP000030745">
    <property type="component" value="Unassembled WGS sequence"/>
</dbReference>
<evidence type="ECO:0000313" key="3">
    <source>
        <dbReference type="EMBL" id="KDO34580.1"/>
    </source>
</evidence>
<gene>
    <name evidence="3" type="ORF">SPRG_00643</name>
</gene>
<feature type="region of interest" description="Disordered" evidence="1">
    <location>
        <begin position="389"/>
        <end position="415"/>
    </location>
</feature>
<accession>A0A067CZ90</accession>
<reference evidence="3 4" key="1">
    <citation type="journal article" date="2013" name="PLoS Genet.">
        <title>Distinctive expansion of potential virulence genes in the genome of the oomycete fish pathogen Saprolegnia parasitica.</title>
        <authorList>
            <person name="Jiang R.H."/>
            <person name="de Bruijn I."/>
            <person name="Haas B.J."/>
            <person name="Belmonte R."/>
            <person name="Lobach L."/>
            <person name="Christie J."/>
            <person name="van den Ackerveken G."/>
            <person name="Bottin A."/>
            <person name="Bulone V."/>
            <person name="Diaz-Moreno S.M."/>
            <person name="Dumas B."/>
            <person name="Fan L."/>
            <person name="Gaulin E."/>
            <person name="Govers F."/>
            <person name="Grenville-Briggs L.J."/>
            <person name="Horner N.R."/>
            <person name="Levin J.Z."/>
            <person name="Mammella M."/>
            <person name="Meijer H.J."/>
            <person name="Morris P."/>
            <person name="Nusbaum C."/>
            <person name="Oome S."/>
            <person name="Phillips A.J."/>
            <person name="van Rooyen D."/>
            <person name="Rzeszutek E."/>
            <person name="Saraiva M."/>
            <person name="Secombes C.J."/>
            <person name="Seidl M.F."/>
            <person name="Snel B."/>
            <person name="Stassen J.H."/>
            <person name="Sykes S."/>
            <person name="Tripathy S."/>
            <person name="van den Berg H."/>
            <person name="Vega-Arreguin J.C."/>
            <person name="Wawra S."/>
            <person name="Young S.K."/>
            <person name="Zeng Q."/>
            <person name="Dieguez-Uribeondo J."/>
            <person name="Russ C."/>
            <person name="Tyler B.M."/>
            <person name="van West P."/>
        </authorList>
    </citation>
    <scope>NUCLEOTIDE SEQUENCE [LARGE SCALE GENOMIC DNA]</scope>
    <source>
        <strain evidence="3 4">CBS 223.65</strain>
    </source>
</reference>
<sequence>MAAVLEAALADRLAANRSMQMELEAMEARMMAFLKETELSLYPTLDDVSCKCIPEHRVPPGALGRHLKRCHGIDDEHHTSHEFFYEKMPHVENIRATKPASGETTQSHIREPAAFVPAAASTTPHFLHMDNAYFDDDGVTDVSTTTVDDEVHSLVERSGREASDIPTAVLAMAANAVDFFSSAQAWTAIPRAFQRLDTSAFVADTKRWVHGYFRTHLSADEMDEDLTDYVLGLLDHPDFCQPDILVAELTEFLEEKTSAFVLALWKYLAVEVARRMVYNDARSQDELQLQALVQVAPPPKQPSVPTLPVVTAAPSNKRRRMSYRAKNTKRSYHDVVREMLDHQMADLAQRDGWHLAAAPASDIAPTTATPVDHDAESRRRALMALRDPLDVRNYDRDQAPSSVPLPRGPSVTLPRASSVPIARAPASKAQPVAVARAFLEAASA</sequence>
<dbReference type="Gene3D" id="1.20.1390.10">
    <property type="entry name" value="PWI domain"/>
    <property type="match status" value="1"/>
</dbReference>
<name>A0A067CZ90_SAPPC</name>
<dbReference type="Pfam" id="PF01480">
    <property type="entry name" value="PWI"/>
    <property type="match status" value="1"/>
</dbReference>
<organism evidence="3 4">
    <name type="scientific">Saprolegnia parasitica (strain CBS 223.65)</name>
    <dbReference type="NCBI Taxonomy" id="695850"/>
    <lineage>
        <taxon>Eukaryota</taxon>
        <taxon>Sar</taxon>
        <taxon>Stramenopiles</taxon>
        <taxon>Oomycota</taxon>
        <taxon>Saprolegniomycetes</taxon>
        <taxon>Saprolegniales</taxon>
        <taxon>Saprolegniaceae</taxon>
        <taxon>Saprolegnia</taxon>
    </lineage>
</organism>
<dbReference type="KEGG" id="spar:SPRG_00643"/>
<evidence type="ECO:0000259" key="2">
    <source>
        <dbReference type="Pfam" id="PF01480"/>
    </source>
</evidence>